<feature type="domain" description="SPOR" evidence="6">
    <location>
        <begin position="185"/>
        <end position="261"/>
    </location>
</feature>
<comment type="function">
    <text evidence="4">Lytic transglycosylase with a strong preference for naked glycan strands that lack stem peptides.</text>
</comment>
<name>A0ABM8ZV14_9VIBR</name>
<dbReference type="PANTHER" id="PTHR34183:SF1">
    <property type="entry name" value="ENDOLYTIC PEPTIDOGLYCAN TRANSGLYCOSYLASE RLPA"/>
    <property type="match status" value="1"/>
</dbReference>
<dbReference type="RefSeq" id="WP_237466446.1">
    <property type="nucleotide sequence ID" value="NZ_CAKLDI010000001.1"/>
</dbReference>
<dbReference type="HAMAP" id="MF_02071">
    <property type="entry name" value="RlpA"/>
    <property type="match status" value="1"/>
</dbReference>
<reference evidence="7" key="1">
    <citation type="submission" date="2021-11" db="EMBL/GenBank/DDBJ databases">
        <authorList>
            <person name="Rodrigo-Torres L."/>
            <person name="Arahal R. D."/>
            <person name="Lucena T."/>
        </authorList>
    </citation>
    <scope>NUCLEOTIDE SEQUENCE</scope>
    <source>
        <strain evidence="7">CECT 7929</strain>
    </source>
</reference>
<dbReference type="InterPro" id="IPR009009">
    <property type="entry name" value="RlpA-like_DPBB"/>
</dbReference>
<comment type="similarity">
    <text evidence="4 5">Belongs to the RlpA family.</text>
</comment>
<evidence type="ECO:0000313" key="8">
    <source>
        <dbReference type="Proteomes" id="UP000838672"/>
    </source>
</evidence>
<dbReference type="Gene3D" id="3.30.70.1070">
    <property type="entry name" value="Sporulation related repeat"/>
    <property type="match status" value="1"/>
</dbReference>
<protein>
    <recommendedName>
        <fullName evidence="4">Endolytic peptidoglycan transglycosylase RlpA</fullName>
        <ecNumber evidence="4">4.2.2.-</ecNumber>
    </recommendedName>
</protein>
<evidence type="ECO:0000256" key="5">
    <source>
        <dbReference type="RuleBase" id="RU003495"/>
    </source>
</evidence>
<dbReference type="SUPFAM" id="SSF110997">
    <property type="entry name" value="Sporulation related repeat"/>
    <property type="match status" value="1"/>
</dbReference>
<comment type="caution">
    <text evidence="7">The sequence shown here is derived from an EMBL/GenBank/DDBJ whole genome shotgun (WGS) entry which is preliminary data.</text>
</comment>
<keyword evidence="3 4" id="KW-0961">Cell wall biogenesis/degradation</keyword>
<dbReference type="PROSITE" id="PS51257">
    <property type="entry name" value="PROKAR_LIPOPROTEIN"/>
    <property type="match status" value="1"/>
</dbReference>
<dbReference type="EMBL" id="CAKLDI010000001">
    <property type="protein sequence ID" value="CAH0534039.1"/>
    <property type="molecule type" value="Genomic_DNA"/>
</dbReference>
<dbReference type="InterPro" id="IPR036908">
    <property type="entry name" value="RlpA-like_sf"/>
</dbReference>
<keyword evidence="8" id="KW-1185">Reference proteome</keyword>
<dbReference type="InterPro" id="IPR012997">
    <property type="entry name" value="RplA"/>
</dbReference>
<sequence>MRRFLFIFTALLLAGCAKEAPKTDGRYELANDVAPAQLPSHIHQESAVPRYEPPSLAGNKDYTVRGVRYQVLKSPTAFSQTGDASWYGEKFHGHKTSNGEVYDMYSMTAAHKTLPLPSYVRVTNLNNQKSVIVRVNDRGPFHQGRIIDLSYAAALKLDVIRTGTAPVQIELIPMTPPNDKAEWQSSSTHNYWIQLVALSNAEKAKEKAMELSKQFETPIKVRSEGQVHRLRAGPFTNRHDALMWQQKLQAKGFDQAYILTEAH</sequence>
<evidence type="ECO:0000256" key="3">
    <source>
        <dbReference type="ARBA" id="ARBA00023316"/>
    </source>
</evidence>
<dbReference type="Proteomes" id="UP000838672">
    <property type="component" value="Unassembled WGS sequence"/>
</dbReference>
<evidence type="ECO:0000256" key="2">
    <source>
        <dbReference type="ARBA" id="ARBA00023239"/>
    </source>
</evidence>
<keyword evidence="1" id="KW-0732">Signal</keyword>
<dbReference type="Pfam" id="PF03330">
    <property type="entry name" value="DPBB_1"/>
    <property type="match status" value="1"/>
</dbReference>
<evidence type="ECO:0000256" key="1">
    <source>
        <dbReference type="ARBA" id="ARBA00022729"/>
    </source>
</evidence>
<organism evidence="7 8">
    <name type="scientific">Vibrio stylophorae</name>
    <dbReference type="NCBI Taxonomy" id="659351"/>
    <lineage>
        <taxon>Bacteria</taxon>
        <taxon>Pseudomonadati</taxon>
        <taxon>Pseudomonadota</taxon>
        <taxon>Gammaproteobacteria</taxon>
        <taxon>Vibrionales</taxon>
        <taxon>Vibrionaceae</taxon>
        <taxon>Vibrio</taxon>
    </lineage>
</organism>
<dbReference type="GO" id="GO:0016829">
    <property type="term" value="F:lyase activity"/>
    <property type="evidence" value="ECO:0007669"/>
    <property type="project" value="UniProtKB-KW"/>
</dbReference>
<dbReference type="Pfam" id="PF05036">
    <property type="entry name" value="SPOR"/>
    <property type="match status" value="1"/>
</dbReference>
<dbReference type="EC" id="4.2.2.-" evidence="4"/>
<comment type="subcellular location">
    <subcellularLocation>
        <location evidence="4">Cell membrane</location>
        <topology evidence="4">Lipid-anchor</topology>
    </subcellularLocation>
</comment>
<dbReference type="CDD" id="cd22268">
    <property type="entry name" value="DPBB_RlpA-like"/>
    <property type="match status" value="1"/>
</dbReference>
<proteinExistence type="inferred from homology"/>
<dbReference type="InterPro" id="IPR036680">
    <property type="entry name" value="SPOR-like_sf"/>
</dbReference>
<dbReference type="NCBIfam" id="TIGR00413">
    <property type="entry name" value="rlpA"/>
    <property type="match status" value="1"/>
</dbReference>
<evidence type="ECO:0000259" key="6">
    <source>
        <dbReference type="PROSITE" id="PS51724"/>
    </source>
</evidence>
<dbReference type="PROSITE" id="PS51724">
    <property type="entry name" value="SPOR"/>
    <property type="match status" value="1"/>
</dbReference>
<gene>
    <name evidence="4 7" type="primary">rlpA</name>
    <name evidence="7" type="ORF">VST7929_01940</name>
</gene>
<keyword evidence="4" id="KW-0564">Palmitate</keyword>
<keyword evidence="4" id="KW-1003">Cell membrane</keyword>
<accession>A0ABM8ZV14</accession>
<dbReference type="InterPro" id="IPR034718">
    <property type="entry name" value="RlpA"/>
</dbReference>
<evidence type="ECO:0000256" key="4">
    <source>
        <dbReference type="HAMAP-Rule" id="MF_02071"/>
    </source>
</evidence>
<evidence type="ECO:0000313" key="7">
    <source>
        <dbReference type="EMBL" id="CAH0534039.1"/>
    </source>
</evidence>
<dbReference type="SUPFAM" id="SSF50685">
    <property type="entry name" value="Barwin-like endoglucanases"/>
    <property type="match status" value="1"/>
</dbReference>
<dbReference type="InterPro" id="IPR007730">
    <property type="entry name" value="SPOR-like_dom"/>
</dbReference>
<keyword evidence="4" id="KW-0472">Membrane</keyword>
<dbReference type="PANTHER" id="PTHR34183">
    <property type="entry name" value="ENDOLYTIC PEPTIDOGLYCAN TRANSGLYCOSYLASE RLPA"/>
    <property type="match status" value="1"/>
</dbReference>
<keyword evidence="2 4" id="KW-0456">Lyase</keyword>
<dbReference type="Gene3D" id="2.40.40.10">
    <property type="entry name" value="RlpA-like domain"/>
    <property type="match status" value="1"/>
</dbReference>
<keyword evidence="4" id="KW-0449">Lipoprotein</keyword>